<keyword evidence="2" id="KW-0472">Membrane</keyword>
<dbReference type="Proteomes" id="UP000199118">
    <property type="component" value="Unassembled WGS sequence"/>
</dbReference>
<gene>
    <name evidence="3" type="ORF">SAMN05444336_10724</name>
</gene>
<evidence type="ECO:0000256" key="2">
    <source>
        <dbReference type="SAM" id="Phobius"/>
    </source>
</evidence>
<keyword evidence="4" id="KW-1185">Reference proteome</keyword>
<proteinExistence type="predicted"/>
<reference evidence="3 4" key="1">
    <citation type="submission" date="2016-10" db="EMBL/GenBank/DDBJ databases">
        <authorList>
            <person name="de Groot N.N."/>
        </authorList>
    </citation>
    <scope>NUCLEOTIDE SEQUENCE [LARGE SCALE GENOMIC DNA]</scope>
    <source>
        <strain evidence="3 4">DSM 17890</strain>
    </source>
</reference>
<accession>A0A1H3CX94</accession>
<feature type="transmembrane region" description="Helical" evidence="2">
    <location>
        <begin position="24"/>
        <end position="43"/>
    </location>
</feature>
<sequence>MAFGLATGLGGAAAVMTFGWSLLAAFLAYSLCGALGVLISGIAQARSASARDAETSAPSQATPPRDMARDMARVG</sequence>
<organism evidence="3 4">
    <name type="scientific">Albimonas donghaensis</name>
    <dbReference type="NCBI Taxonomy" id="356660"/>
    <lineage>
        <taxon>Bacteria</taxon>
        <taxon>Pseudomonadati</taxon>
        <taxon>Pseudomonadota</taxon>
        <taxon>Alphaproteobacteria</taxon>
        <taxon>Rhodobacterales</taxon>
        <taxon>Paracoccaceae</taxon>
        <taxon>Albimonas</taxon>
    </lineage>
</organism>
<evidence type="ECO:0000256" key="1">
    <source>
        <dbReference type="SAM" id="MobiDB-lite"/>
    </source>
</evidence>
<keyword evidence="2" id="KW-0812">Transmembrane</keyword>
<dbReference type="AlphaFoldDB" id="A0A1H3CX94"/>
<feature type="compositionally biased region" description="Basic and acidic residues" evidence="1">
    <location>
        <begin position="66"/>
        <end position="75"/>
    </location>
</feature>
<dbReference type="EMBL" id="FNMZ01000007">
    <property type="protein sequence ID" value="SDX58706.1"/>
    <property type="molecule type" value="Genomic_DNA"/>
</dbReference>
<evidence type="ECO:0000313" key="3">
    <source>
        <dbReference type="EMBL" id="SDX58706.1"/>
    </source>
</evidence>
<name>A0A1H3CX94_9RHOB</name>
<protein>
    <submittedName>
        <fullName evidence="3">Uncharacterized protein</fullName>
    </submittedName>
</protein>
<feature type="region of interest" description="Disordered" evidence="1">
    <location>
        <begin position="49"/>
        <end position="75"/>
    </location>
</feature>
<evidence type="ECO:0000313" key="4">
    <source>
        <dbReference type="Proteomes" id="UP000199118"/>
    </source>
</evidence>
<keyword evidence="2" id="KW-1133">Transmembrane helix</keyword>